<evidence type="ECO:0000313" key="1">
    <source>
        <dbReference type="EMBL" id="ABO07618.1"/>
    </source>
</evidence>
<keyword evidence="2" id="KW-1185">Reference proteome</keyword>
<organism evidence="1 2">
    <name type="scientific">Pyrobaculum calidifontis (strain DSM 21063 / JCM 11548 / VA1)</name>
    <dbReference type="NCBI Taxonomy" id="410359"/>
    <lineage>
        <taxon>Archaea</taxon>
        <taxon>Thermoproteota</taxon>
        <taxon>Thermoprotei</taxon>
        <taxon>Thermoproteales</taxon>
        <taxon>Thermoproteaceae</taxon>
        <taxon>Pyrobaculum</taxon>
    </lineage>
</organism>
<dbReference type="AlphaFoldDB" id="A3MSK1"/>
<dbReference type="EMBL" id="CP000561">
    <property type="protein sequence ID" value="ABO07618.1"/>
    <property type="molecule type" value="Genomic_DNA"/>
</dbReference>
<dbReference type="Proteomes" id="UP000001431">
    <property type="component" value="Chromosome"/>
</dbReference>
<name>A3MSK1_PYRCJ</name>
<dbReference type="KEGG" id="pcl:Pcal_0181"/>
<sequence length="71" mass="7752">MEAVVDLRGFEKPVFVVGAGEISIDSIKELTETKIAGLCASIYMRLVLDKPHAVDVEAKKRISPVNVPQQT</sequence>
<gene>
    <name evidence="1" type="ordered locus">Pcal_0181</name>
</gene>
<protein>
    <submittedName>
        <fullName evidence="1">Uncharacterized protein</fullName>
    </submittedName>
</protein>
<accession>A3MSK1</accession>
<reference evidence="1" key="1">
    <citation type="submission" date="2007-02" db="EMBL/GenBank/DDBJ databases">
        <title>Complete sequence of Pyrobaculum calidifontis JCM 11548.</title>
        <authorList>
            <consortium name="US DOE Joint Genome Institute"/>
            <person name="Copeland A."/>
            <person name="Lucas S."/>
            <person name="Lapidus A."/>
            <person name="Barry K."/>
            <person name="Glavina del Rio T."/>
            <person name="Dalin E."/>
            <person name="Tice H."/>
            <person name="Pitluck S."/>
            <person name="Chain P."/>
            <person name="Malfatti S."/>
            <person name="Shin M."/>
            <person name="Vergez L."/>
            <person name="Schmutz J."/>
            <person name="Larimer F."/>
            <person name="Land M."/>
            <person name="Hauser L."/>
            <person name="Kyrpides N."/>
            <person name="Mikhailova N."/>
            <person name="Cozen A.E."/>
            <person name="Fitz-Gibbon S.T."/>
            <person name="House C.H."/>
            <person name="Saltikov C."/>
            <person name="Lowe T.M."/>
            <person name="Richardson P."/>
        </authorList>
    </citation>
    <scope>NUCLEOTIDE SEQUENCE [LARGE SCALE GENOMIC DNA]</scope>
    <source>
        <strain evidence="1">JCM 11548</strain>
    </source>
</reference>
<dbReference type="eggNOG" id="arCOG06986">
    <property type="taxonomic scope" value="Archaea"/>
</dbReference>
<dbReference type="HOGENOM" id="CLU_2730567_0_0_2"/>
<evidence type="ECO:0000313" key="2">
    <source>
        <dbReference type="Proteomes" id="UP000001431"/>
    </source>
</evidence>
<proteinExistence type="predicted"/>